<accession>A0AAF0Q709</accession>
<gene>
    <name evidence="1" type="ORF">MTR67_010130</name>
</gene>
<proteinExistence type="predicted"/>
<dbReference type="Proteomes" id="UP001234989">
    <property type="component" value="Chromosome 2"/>
</dbReference>
<evidence type="ECO:0000313" key="2">
    <source>
        <dbReference type="Proteomes" id="UP001234989"/>
    </source>
</evidence>
<name>A0AAF0Q709_SOLVR</name>
<organism evidence="1 2">
    <name type="scientific">Solanum verrucosum</name>
    <dbReference type="NCBI Taxonomy" id="315347"/>
    <lineage>
        <taxon>Eukaryota</taxon>
        <taxon>Viridiplantae</taxon>
        <taxon>Streptophyta</taxon>
        <taxon>Embryophyta</taxon>
        <taxon>Tracheophyta</taxon>
        <taxon>Spermatophyta</taxon>
        <taxon>Magnoliopsida</taxon>
        <taxon>eudicotyledons</taxon>
        <taxon>Gunneridae</taxon>
        <taxon>Pentapetalae</taxon>
        <taxon>asterids</taxon>
        <taxon>lamiids</taxon>
        <taxon>Solanales</taxon>
        <taxon>Solanaceae</taxon>
        <taxon>Solanoideae</taxon>
        <taxon>Solaneae</taxon>
        <taxon>Solanum</taxon>
    </lineage>
</organism>
<evidence type="ECO:0000313" key="1">
    <source>
        <dbReference type="EMBL" id="WMV16745.1"/>
    </source>
</evidence>
<dbReference type="PANTHER" id="PTHR11439:SF475">
    <property type="entry name" value="CYSTEINE-RICH RLK (RECEPTOR-LIKE PROTEIN KINASE) 8"/>
    <property type="match status" value="1"/>
</dbReference>
<evidence type="ECO:0008006" key="3">
    <source>
        <dbReference type="Google" id="ProtNLM"/>
    </source>
</evidence>
<protein>
    <recommendedName>
        <fullName evidence="3">Copia protein</fullName>
    </recommendedName>
</protein>
<sequence length="143" mass="16704">MFSILDQPISWYSKRQPTVSLSTTEAEYRAGTMAAQESTWLKQLMKDLHHPSKDIVPLYCDNLSAIRLTKNPVFHAWMKHVEVHHHFLRENVLQGEIEMKQIKTKEQVADIFTKSLDNMKFIRFREALGMIERENKVGTEGEC</sequence>
<dbReference type="CDD" id="cd09272">
    <property type="entry name" value="RNase_HI_RT_Ty1"/>
    <property type="match status" value="1"/>
</dbReference>
<dbReference type="AlphaFoldDB" id="A0AAF0Q709"/>
<dbReference type="PANTHER" id="PTHR11439">
    <property type="entry name" value="GAG-POL-RELATED RETROTRANSPOSON"/>
    <property type="match status" value="1"/>
</dbReference>
<keyword evidence="2" id="KW-1185">Reference proteome</keyword>
<dbReference type="EMBL" id="CP133613">
    <property type="protein sequence ID" value="WMV16745.1"/>
    <property type="molecule type" value="Genomic_DNA"/>
</dbReference>
<reference evidence="1" key="1">
    <citation type="submission" date="2023-08" db="EMBL/GenBank/DDBJ databases">
        <title>A de novo genome assembly of Solanum verrucosum Schlechtendal, a Mexican diploid species geographically isolated from the other diploid A-genome species in potato relatives.</title>
        <authorList>
            <person name="Hosaka K."/>
        </authorList>
    </citation>
    <scope>NUCLEOTIDE SEQUENCE</scope>
    <source>
        <tissue evidence="1">Young leaves</tissue>
    </source>
</reference>